<name>A0A261T4R4_9BORD</name>
<dbReference type="AlphaFoldDB" id="A0A261T4R4"/>
<reference evidence="2 3" key="1">
    <citation type="submission" date="2017-05" db="EMBL/GenBank/DDBJ databases">
        <title>Complete and WGS of Bordetella genogroups.</title>
        <authorList>
            <person name="Spilker T."/>
            <person name="LiPuma J."/>
        </authorList>
    </citation>
    <scope>NUCLEOTIDE SEQUENCE [LARGE SCALE GENOMIC DNA]</scope>
    <source>
        <strain evidence="2 3">AU10456</strain>
    </source>
</reference>
<gene>
    <name evidence="2" type="ORF">CAL25_23035</name>
</gene>
<evidence type="ECO:0000256" key="1">
    <source>
        <dbReference type="SAM" id="Phobius"/>
    </source>
</evidence>
<comment type="caution">
    <text evidence="2">The sequence shown here is derived from an EMBL/GenBank/DDBJ whole genome shotgun (WGS) entry which is preliminary data.</text>
</comment>
<keyword evidence="1" id="KW-0472">Membrane</keyword>
<dbReference type="Proteomes" id="UP000216913">
    <property type="component" value="Unassembled WGS sequence"/>
</dbReference>
<feature type="transmembrane region" description="Helical" evidence="1">
    <location>
        <begin position="205"/>
        <end position="228"/>
    </location>
</feature>
<keyword evidence="1" id="KW-1133">Transmembrane helix</keyword>
<keyword evidence="3" id="KW-1185">Reference proteome</keyword>
<dbReference type="EMBL" id="NEVP01000015">
    <property type="protein sequence ID" value="OZI44212.1"/>
    <property type="molecule type" value="Genomic_DNA"/>
</dbReference>
<sequence>MMRKACKILLGVVWTVWLVAALALAVGVVIFERASQTYVVPIKIASGATAQAEVYRWKEAPLWLDARFGDRPGARPGEPRPELGEYSVPVDTPKGAYPRFANPGEPLRVRVRRDDGAEVLLAATPTSASSARHYYRDLYPAVVIDGTVTRDQEPAFMLAEGTNNLTFTIEAAGAALSGETIDLVVNSPIALKRTARGYENLSTLLFWPILAQLLGVVLLVLLGLTWWYRRRARRAA</sequence>
<evidence type="ECO:0000313" key="3">
    <source>
        <dbReference type="Proteomes" id="UP000216913"/>
    </source>
</evidence>
<dbReference type="RefSeq" id="WP_094804280.1">
    <property type="nucleotide sequence ID" value="NZ_NEVP01000015.1"/>
</dbReference>
<organism evidence="2 3">
    <name type="scientific">Bordetella genomosp. 5</name>
    <dbReference type="NCBI Taxonomy" id="1395608"/>
    <lineage>
        <taxon>Bacteria</taxon>
        <taxon>Pseudomonadati</taxon>
        <taxon>Pseudomonadota</taxon>
        <taxon>Betaproteobacteria</taxon>
        <taxon>Burkholderiales</taxon>
        <taxon>Alcaligenaceae</taxon>
        <taxon>Bordetella</taxon>
    </lineage>
</organism>
<protein>
    <submittedName>
        <fullName evidence="2">Uncharacterized protein</fullName>
    </submittedName>
</protein>
<keyword evidence="1" id="KW-0812">Transmembrane</keyword>
<proteinExistence type="predicted"/>
<accession>A0A261T4R4</accession>
<evidence type="ECO:0000313" key="2">
    <source>
        <dbReference type="EMBL" id="OZI44212.1"/>
    </source>
</evidence>